<name>A0A484KLP6_9ASTE</name>
<evidence type="ECO:0000313" key="1">
    <source>
        <dbReference type="EMBL" id="VFQ64854.1"/>
    </source>
</evidence>
<dbReference type="Proteomes" id="UP000595140">
    <property type="component" value="Unassembled WGS sequence"/>
</dbReference>
<accession>A0A484KLP6</accession>
<gene>
    <name evidence="1" type="ORF">CCAM_LOCUS6630</name>
</gene>
<dbReference type="AlphaFoldDB" id="A0A484KLP6"/>
<sequence>MLHVYRIYSFCDLIFKIRLLGCFVESRLNHGDITLEKNLHCIDCYSVFADKAFFEFNNKSHSFNNPVQKYMYQGVEN</sequence>
<proteinExistence type="predicted"/>
<keyword evidence="2" id="KW-1185">Reference proteome</keyword>
<organism evidence="1 2">
    <name type="scientific">Cuscuta campestris</name>
    <dbReference type="NCBI Taxonomy" id="132261"/>
    <lineage>
        <taxon>Eukaryota</taxon>
        <taxon>Viridiplantae</taxon>
        <taxon>Streptophyta</taxon>
        <taxon>Embryophyta</taxon>
        <taxon>Tracheophyta</taxon>
        <taxon>Spermatophyta</taxon>
        <taxon>Magnoliopsida</taxon>
        <taxon>eudicotyledons</taxon>
        <taxon>Gunneridae</taxon>
        <taxon>Pentapetalae</taxon>
        <taxon>asterids</taxon>
        <taxon>lamiids</taxon>
        <taxon>Solanales</taxon>
        <taxon>Convolvulaceae</taxon>
        <taxon>Cuscuteae</taxon>
        <taxon>Cuscuta</taxon>
        <taxon>Cuscuta subgen. Grammica</taxon>
        <taxon>Cuscuta sect. Cleistogrammica</taxon>
    </lineage>
</organism>
<dbReference type="EMBL" id="OOIL02000447">
    <property type="protein sequence ID" value="VFQ64854.1"/>
    <property type="molecule type" value="Genomic_DNA"/>
</dbReference>
<evidence type="ECO:0000313" key="2">
    <source>
        <dbReference type="Proteomes" id="UP000595140"/>
    </source>
</evidence>
<reference evidence="1 2" key="1">
    <citation type="submission" date="2018-04" db="EMBL/GenBank/DDBJ databases">
        <authorList>
            <person name="Vogel A."/>
        </authorList>
    </citation>
    <scope>NUCLEOTIDE SEQUENCE [LARGE SCALE GENOMIC DNA]</scope>
</reference>
<protein>
    <submittedName>
        <fullName evidence="1">Uncharacterized protein</fullName>
    </submittedName>
</protein>